<dbReference type="PROSITE" id="PS00086">
    <property type="entry name" value="CYTOCHROME_P450"/>
    <property type="match status" value="1"/>
</dbReference>
<evidence type="ECO:0000256" key="2">
    <source>
        <dbReference type="ARBA" id="ARBA00022692"/>
    </source>
</evidence>
<keyword evidence="4" id="KW-0472">Membrane</keyword>
<dbReference type="PRINTS" id="PR00385">
    <property type="entry name" value="P450"/>
</dbReference>
<dbReference type="InterPro" id="IPR002401">
    <property type="entry name" value="Cyt_P450_E_grp-I"/>
</dbReference>
<dbReference type="InterPro" id="IPR036396">
    <property type="entry name" value="Cyt_P450_sf"/>
</dbReference>
<dbReference type="KEGG" id="nta:107818013"/>
<dbReference type="GO" id="GO:0005506">
    <property type="term" value="F:iron ion binding"/>
    <property type="evidence" value="ECO:0007669"/>
    <property type="project" value="InterPro"/>
</dbReference>
<comment type="similarity">
    <text evidence="8">Belongs to the cytochrome P450 family.</text>
</comment>
<dbReference type="AlphaFoldDB" id="A0A1S4CDW6"/>
<gene>
    <name evidence="10" type="primary">LOC107818013</name>
</gene>
<dbReference type="PaxDb" id="4097-A0A1S4CDW6"/>
<dbReference type="Gene3D" id="1.10.630.10">
    <property type="entry name" value="Cytochrome P450"/>
    <property type="match status" value="1"/>
</dbReference>
<dbReference type="InterPro" id="IPR017972">
    <property type="entry name" value="Cyt_P450_CS"/>
</dbReference>
<dbReference type="InterPro" id="IPR001128">
    <property type="entry name" value="Cyt_P450"/>
</dbReference>
<dbReference type="STRING" id="4097.A0A1S4CDW6"/>
<evidence type="ECO:0000256" key="8">
    <source>
        <dbReference type="RuleBase" id="RU000461"/>
    </source>
</evidence>
<keyword evidence="2" id="KW-0812">Transmembrane</keyword>
<keyword evidence="7 8" id="KW-0349">Heme</keyword>
<dbReference type="CDD" id="cd11043">
    <property type="entry name" value="CYP90-like"/>
    <property type="match status" value="1"/>
</dbReference>
<comment type="subcellular location">
    <subcellularLocation>
        <location evidence="1">Membrane</location>
        <topology evidence="1">Single-pass membrane protein</topology>
    </subcellularLocation>
</comment>
<dbReference type="GO" id="GO:0020037">
    <property type="term" value="F:heme binding"/>
    <property type="evidence" value="ECO:0007669"/>
    <property type="project" value="InterPro"/>
</dbReference>
<evidence type="ECO:0000256" key="6">
    <source>
        <dbReference type="ARBA" id="ARBA00023004"/>
    </source>
</evidence>
<name>A0A1S4CDW6_TOBAC</name>
<reference evidence="10" key="2">
    <citation type="submission" date="2025-08" db="UniProtKB">
        <authorList>
            <consortium name="RefSeq"/>
        </authorList>
    </citation>
    <scope>IDENTIFICATION</scope>
    <source>
        <tissue evidence="10">Leaf</tissue>
    </source>
</reference>
<dbReference type="PRINTS" id="PR00463">
    <property type="entry name" value="EP450I"/>
</dbReference>
<dbReference type="OMA" id="KNGCPIL"/>
<dbReference type="GeneID" id="107818013"/>
<evidence type="ECO:0000256" key="1">
    <source>
        <dbReference type="ARBA" id="ARBA00004167"/>
    </source>
</evidence>
<dbReference type="GO" id="GO:0048868">
    <property type="term" value="P:pollen tube development"/>
    <property type="evidence" value="ECO:0000318"/>
    <property type="project" value="GO_Central"/>
</dbReference>
<dbReference type="Pfam" id="PF00067">
    <property type="entry name" value="p450"/>
    <property type="match status" value="1"/>
</dbReference>
<keyword evidence="9" id="KW-1185">Reference proteome</keyword>
<dbReference type="GO" id="GO:0004497">
    <property type="term" value="F:monooxygenase activity"/>
    <property type="evidence" value="ECO:0000318"/>
    <property type="project" value="GO_Central"/>
</dbReference>
<evidence type="ECO:0000313" key="10">
    <source>
        <dbReference type="RefSeq" id="XP_016499412.2"/>
    </source>
</evidence>
<keyword evidence="8" id="KW-0503">Monooxygenase</keyword>
<dbReference type="OrthoDB" id="2789670at2759"/>
<comment type="cofactor">
    <cofactor evidence="7">
        <name>heme</name>
        <dbReference type="ChEBI" id="CHEBI:30413"/>
    </cofactor>
</comment>
<evidence type="ECO:0000256" key="4">
    <source>
        <dbReference type="ARBA" id="ARBA00022989"/>
    </source>
</evidence>
<dbReference type="GO" id="GO:0016705">
    <property type="term" value="F:oxidoreductase activity, acting on paired donors, with incorporation or reduction of molecular oxygen"/>
    <property type="evidence" value="ECO:0007669"/>
    <property type="project" value="InterPro"/>
</dbReference>
<sequence>MQLLLNHTSRLLYWFWYIVLYLGLLYLFVRSLKMLRHNTTAKTPAKVPQGNRGLPFIGETIHFMAAINSNKGFYDFVKVRRLKYGNCFKTNIFGQTHVFISSTKAAKKILSNETENFTKRYIKSIAKLVGDQSLLCASHEQHKLIRSHLTTLFTTASLSSMVKQFDELTVNNLSTWHQRSNVTILHEVLKITLKAICKMLMNLEGEEELETLHKDVGLIYEAMLAFPSILPWTRFYKGLQARKRIMRLLDKIIEKRRKSKEKFDDFLAHLLSKDGEESEQENATQLTNQEIKDNILTMIIAGQDTTASAITWMIKYLDENPDALNQLRAEQQALQQKVSGKAHLTLEDLNCMPYASKVIKESLRMASIVPWFPRMALHDCEIEGFTIKKGWTINVDAKSIHFDSMIFHDPNKFIPSRFDDDSKPYSFLAFGMGGRTCLGLHLARAMMLVFVHRLTTSYRWMVIDSDESIEKWTLFSRLKSGCPIRVTCLEEERKFPNASTT</sequence>
<dbReference type="PANTHER" id="PTHR24286:SF189">
    <property type="entry name" value="CYTOCHROME P450, FAMILY 722, SUBFAMILY A, POLYPEPTIDE 1"/>
    <property type="match status" value="1"/>
</dbReference>
<dbReference type="SMR" id="A0A1S4CDW6"/>
<dbReference type="SUPFAM" id="SSF48264">
    <property type="entry name" value="Cytochrome P450"/>
    <property type="match status" value="1"/>
</dbReference>
<dbReference type="RefSeq" id="XP_016499412.2">
    <property type="nucleotide sequence ID" value="XM_016643926.2"/>
</dbReference>
<evidence type="ECO:0000256" key="3">
    <source>
        <dbReference type="ARBA" id="ARBA00022723"/>
    </source>
</evidence>
<accession>A0A1S4CDW6</accession>
<organism evidence="9 10">
    <name type="scientific">Nicotiana tabacum</name>
    <name type="common">Common tobacco</name>
    <dbReference type="NCBI Taxonomy" id="4097"/>
    <lineage>
        <taxon>Eukaryota</taxon>
        <taxon>Viridiplantae</taxon>
        <taxon>Streptophyta</taxon>
        <taxon>Embryophyta</taxon>
        <taxon>Tracheophyta</taxon>
        <taxon>Spermatophyta</taxon>
        <taxon>Magnoliopsida</taxon>
        <taxon>eudicotyledons</taxon>
        <taxon>Gunneridae</taxon>
        <taxon>Pentapetalae</taxon>
        <taxon>asterids</taxon>
        <taxon>lamiids</taxon>
        <taxon>Solanales</taxon>
        <taxon>Solanaceae</taxon>
        <taxon>Nicotianoideae</taxon>
        <taxon>Nicotianeae</taxon>
        <taxon>Nicotiana</taxon>
    </lineage>
</organism>
<dbReference type="RefSeq" id="XP_016499412.1">
    <property type="nucleotide sequence ID" value="XM_016643926.1"/>
</dbReference>
<proteinExistence type="inferred from homology"/>
<dbReference type="GO" id="GO:0016020">
    <property type="term" value="C:membrane"/>
    <property type="evidence" value="ECO:0007669"/>
    <property type="project" value="UniProtKB-SubCell"/>
</dbReference>
<keyword evidence="4" id="KW-1133">Transmembrane helix</keyword>
<reference evidence="9" key="1">
    <citation type="journal article" date="2014" name="Nat. Commun.">
        <title>The tobacco genome sequence and its comparison with those of tomato and potato.</title>
        <authorList>
            <person name="Sierro N."/>
            <person name="Battey J.N."/>
            <person name="Ouadi S."/>
            <person name="Bakaher N."/>
            <person name="Bovet L."/>
            <person name="Willig A."/>
            <person name="Goepfert S."/>
            <person name="Peitsch M.C."/>
            <person name="Ivanov N.V."/>
        </authorList>
    </citation>
    <scope>NUCLEOTIDE SEQUENCE [LARGE SCALE GENOMIC DNA]</scope>
</reference>
<keyword evidence="5 8" id="KW-0560">Oxidoreductase</keyword>
<dbReference type="PANTHER" id="PTHR24286">
    <property type="entry name" value="CYTOCHROME P450 26"/>
    <property type="match status" value="1"/>
</dbReference>
<dbReference type="Proteomes" id="UP000790787">
    <property type="component" value="Chromosome 16"/>
</dbReference>
<evidence type="ECO:0000313" key="9">
    <source>
        <dbReference type="Proteomes" id="UP000790787"/>
    </source>
</evidence>
<keyword evidence="3 7" id="KW-0479">Metal-binding</keyword>
<keyword evidence="6 7" id="KW-0408">Iron</keyword>
<protein>
    <submittedName>
        <fullName evidence="10">Abscisic acid 8'-hydroxylase 2</fullName>
    </submittedName>
</protein>
<evidence type="ECO:0000256" key="7">
    <source>
        <dbReference type="PIRSR" id="PIRSR602401-1"/>
    </source>
</evidence>
<evidence type="ECO:0000256" key="5">
    <source>
        <dbReference type="ARBA" id="ARBA00023002"/>
    </source>
</evidence>